<feature type="transmembrane region" description="Helical" evidence="1">
    <location>
        <begin position="29"/>
        <end position="48"/>
    </location>
</feature>
<sequence>TETVQWVAILSLLSLLYAYGVFNDDRIMVYFTYSLLVICSLVALWHFSQGYQSGFKLLGVSKYAFGVLCSLLY</sequence>
<keyword evidence="1" id="KW-0812">Transmembrane</keyword>
<comment type="caution">
    <text evidence="2">The sequence shown here is derived from an EMBL/GenBank/DDBJ whole genome shotgun (WGS) entry which is preliminary data.</text>
</comment>
<keyword evidence="1" id="KW-0472">Membrane</keyword>
<dbReference type="AlphaFoldDB" id="A0A454D3Y6"/>
<feature type="non-terminal residue" evidence="2">
    <location>
        <position position="1"/>
    </location>
</feature>
<dbReference type="EMBL" id="AJSR01000307">
    <property type="protein sequence ID" value="EKM33383.1"/>
    <property type="molecule type" value="Genomic_DNA"/>
</dbReference>
<gene>
    <name evidence="2" type="ORF">VCHENC02_1158B</name>
</gene>
<feature type="transmembrane region" description="Helical" evidence="1">
    <location>
        <begin position="6"/>
        <end position="22"/>
    </location>
</feature>
<accession>A0A454D3Y6</accession>
<organism evidence="2 3">
    <name type="scientific">Vibrio harveyi</name>
    <name type="common">Beneckea harveyi</name>
    <dbReference type="NCBI Taxonomy" id="669"/>
    <lineage>
        <taxon>Bacteria</taxon>
        <taxon>Pseudomonadati</taxon>
        <taxon>Pseudomonadota</taxon>
        <taxon>Gammaproteobacteria</taxon>
        <taxon>Vibrionales</taxon>
        <taxon>Vibrionaceae</taxon>
        <taxon>Vibrio</taxon>
    </lineage>
</organism>
<evidence type="ECO:0000313" key="2">
    <source>
        <dbReference type="EMBL" id="EKM33383.1"/>
    </source>
</evidence>
<proteinExistence type="predicted"/>
<evidence type="ECO:0000313" key="3">
    <source>
        <dbReference type="Proteomes" id="UP000008367"/>
    </source>
</evidence>
<dbReference type="Proteomes" id="UP000008367">
    <property type="component" value="Unassembled WGS sequence"/>
</dbReference>
<keyword evidence="1" id="KW-1133">Transmembrane helix</keyword>
<name>A0A454D3Y6_VIBHA</name>
<protein>
    <submittedName>
        <fullName evidence="2">Putative membrane protein</fullName>
    </submittedName>
</protein>
<feature type="non-terminal residue" evidence="2">
    <location>
        <position position="73"/>
    </location>
</feature>
<evidence type="ECO:0000256" key="1">
    <source>
        <dbReference type="SAM" id="Phobius"/>
    </source>
</evidence>
<reference evidence="2 3" key="1">
    <citation type="submission" date="2012-10" db="EMBL/GenBank/DDBJ databases">
        <title>Genome sequence of Vibrio Cholerae HENC-02.</title>
        <authorList>
            <person name="Eppinger M."/>
            <person name="Hasan N.A."/>
            <person name="Sengamalay N."/>
            <person name="Hine E."/>
            <person name="Su Q."/>
            <person name="Daugherty S.C."/>
            <person name="Young S."/>
            <person name="Sadzewicz L."/>
            <person name="Tallon L."/>
            <person name="Cebula T.A."/>
            <person name="Ravel J."/>
            <person name="Colwell R.R."/>
        </authorList>
    </citation>
    <scope>NUCLEOTIDE SEQUENCE [LARGE SCALE GENOMIC DNA]</scope>
    <source>
        <strain evidence="2 3">HENC-02</strain>
    </source>
</reference>